<dbReference type="EMBL" id="FPJO01000001">
    <property type="protein sequence ID" value="SFX01646.1"/>
    <property type="molecule type" value="Genomic_DNA"/>
</dbReference>
<organism evidence="3 4">
    <name type="scientific">Streptomyces atratus</name>
    <dbReference type="NCBI Taxonomy" id="1893"/>
    <lineage>
        <taxon>Bacteria</taxon>
        <taxon>Bacillati</taxon>
        <taxon>Actinomycetota</taxon>
        <taxon>Actinomycetes</taxon>
        <taxon>Kitasatosporales</taxon>
        <taxon>Streptomycetaceae</taxon>
        <taxon>Streptomyces</taxon>
    </lineage>
</organism>
<accession>A0A1K1TM76</accession>
<protein>
    <submittedName>
        <fullName evidence="3">Predicted nucleotidyltransferase</fullName>
    </submittedName>
</protein>
<keyword evidence="3" id="KW-0808">Transferase</keyword>
<evidence type="ECO:0000313" key="3">
    <source>
        <dbReference type="EMBL" id="SFX01646.1"/>
    </source>
</evidence>
<dbReference type="InterPro" id="IPR002934">
    <property type="entry name" value="Polymerase_NTP_transf_dom"/>
</dbReference>
<proteinExistence type="predicted"/>
<dbReference type="Proteomes" id="UP000181909">
    <property type="component" value="Unassembled WGS sequence"/>
</dbReference>
<evidence type="ECO:0000259" key="2">
    <source>
        <dbReference type="Pfam" id="PF01909"/>
    </source>
</evidence>
<reference evidence="3 4" key="1">
    <citation type="submission" date="2016-11" db="EMBL/GenBank/DDBJ databases">
        <authorList>
            <person name="Jaros S."/>
            <person name="Januszkiewicz K."/>
            <person name="Wedrychowicz H."/>
        </authorList>
    </citation>
    <scope>NUCLEOTIDE SEQUENCE [LARGE SCALE GENOMIC DNA]</scope>
    <source>
        <strain evidence="3 4">OK807</strain>
    </source>
</reference>
<gene>
    <name evidence="3" type="ORF">SAMN02787144_1001166</name>
</gene>
<feature type="domain" description="Polymerase nucleotidyl transferase" evidence="2">
    <location>
        <begin position="38"/>
        <end position="67"/>
    </location>
</feature>
<dbReference type="RefSeq" id="WP_072483095.1">
    <property type="nucleotide sequence ID" value="NZ_CP109381.1"/>
</dbReference>
<dbReference type="Pfam" id="PF01909">
    <property type="entry name" value="NTP_transf_2"/>
    <property type="match status" value="1"/>
</dbReference>
<dbReference type="InterPro" id="IPR043519">
    <property type="entry name" value="NT_sf"/>
</dbReference>
<dbReference type="OrthoDB" id="5021719at2"/>
<dbReference type="CDD" id="cd05403">
    <property type="entry name" value="NT_KNTase_like"/>
    <property type="match status" value="1"/>
</dbReference>
<feature type="compositionally biased region" description="Pro residues" evidence="1">
    <location>
        <begin position="406"/>
        <end position="423"/>
    </location>
</feature>
<evidence type="ECO:0000313" key="4">
    <source>
        <dbReference type="Proteomes" id="UP000181909"/>
    </source>
</evidence>
<dbReference type="STRING" id="1893.SAMN02787144_1001166"/>
<feature type="region of interest" description="Disordered" evidence="1">
    <location>
        <begin position="363"/>
        <end position="423"/>
    </location>
</feature>
<dbReference type="SUPFAM" id="SSF81301">
    <property type="entry name" value="Nucleotidyltransferase"/>
    <property type="match status" value="1"/>
</dbReference>
<sequence length="423" mass="45402">MDGKEPQDRTGACVLDPARRAAFARELMRALTAHCPGSRAELRGSLARGTADPYSDIDLAWTVPGDRFDTCLAAVREVLEAVLPLDSLRTDPDSQDSRERRLLFAAFRGLPLFWRVDLEIGASPAAPGQGHPAACGDDWSPPASALANAVAATKAVLRGQPENARGLLERGLRRIDAPDHVSGQWSADIRRLAEAAADREPRLRPLADRVLRLAESHRAQLLWWTFPAGVRERVDEPVLAGRDIRAVHAMRESGTEPRPELHVCMDVLAGRHRALADRMPPPPPPRHDVDTLAAAAGALPRDPVAVEAVWDGDTWGWIVVLSAVPARPWEGVALAHFRIGAAGTVEAARTGRELAERLGVPFRFAGPDGPDEDAPPLVGRPGLSAGPEAMMVGCDSKRSPGSGWPKPSPHMPTPSKPPTADPG</sequence>
<name>A0A1K1TM76_STRAR</name>
<dbReference type="GO" id="GO:0016779">
    <property type="term" value="F:nucleotidyltransferase activity"/>
    <property type="evidence" value="ECO:0007669"/>
    <property type="project" value="InterPro"/>
</dbReference>
<dbReference type="Gene3D" id="3.30.460.10">
    <property type="entry name" value="Beta Polymerase, domain 2"/>
    <property type="match status" value="1"/>
</dbReference>
<dbReference type="AlphaFoldDB" id="A0A1K1TM76"/>
<evidence type="ECO:0000256" key="1">
    <source>
        <dbReference type="SAM" id="MobiDB-lite"/>
    </source>
</evidence>